<comment type="caution">
    <text evidence="3">The sequence shown here is derived from an EMBL/GenBank/DDBJ whole genome shotgun (WGS) entry which is preliminary data.</text>
</comment>
<dbReference type="Proteomes" id="UP000324479">
    <property type="component" value="Unassembled WGS sequence"/>
</dbReference>
<reference evidence="3 4" key="1">
    <citation type="submission" date="2019-08" db="EMBL/GenBank/DDBJ databases">
        <authorList>
            <person name="Dhanesh K."/>
            <person name="Kumar G."/>
            <person name="Sasikala C."/>
            <person name="Venkata Ramana C."/>
        </authorList>
    </citation>
    <scope>NUCLEOTIDE SEQUENCE [LARGE SCALE GENOMIC DNA]</scope>
    <source>
        <strain evidence="3 4">JC645</strain>
    </source>
</reference>
<protein>
    <recommendedName>
        <fullName evidence="5">Alpha/beta hydrolase family protein</fullName>
    </recommendedName>
</protein>
<keyword evidence="1" id="KW-0378">Hydrolase</keyword>
<name>A0A5M6D6I3_9BACT</name>
<feature type="signal peptide" evidence="2">
    <location>
        <begin position="1"/>
        <end position="19"/>
    </location>
</feature>
<dbReference type="GO" id="GO:0052689">
    <property type="term" value="F:carboxylic ester hydrolase activity"/>
    <property type="evidence" value="ECO:0007669"/>
    <property type="project" value="UniProtKB-ARBA"/>
</dbReference>
<dbReference type="PANTHER" id="PTHR22946">
    <property type="entry name" value="DIENELACTONE HYDROLASE DOMAIN-CONTAINING PROTEIN-RELATED"/>
    <property type="match status" value="1"/>
</dbReference>
<evidence type="ECO:0000256" key="1">
    <source>
        <dbReference type="ARBA" id="ARBA00022801"/>
    </source>
</evidence>
<evidence type="ECO:0008006" key="5">
    <source>
        <dbReference type="Google" id="ProtNLM"/>
    </source>
</evidence>
<keyword evidence="2" id="KW-0732">Signal</keyword>
<gene>
    <name evidence="3" type="ORF">FYK55_16755</name>
</gene>
<dbReference type="InterPro" id="IPR029058">
    <property type="entry name" value="AB_hydrolase_fold"/>
</dbReference>
<evidence type="ECO:0000313" key="3">
    <source>
        <dbReference type="EMBL" id="KAA5541852.1"/>
    </source>
</evidence>
<organism evidence="3 4">
    <name type="scientific">Roseiconus nitratireducens</name>
    <dbReference type="NCBI Taxonomy" id="2605748"/>
    <lineage>
        <taxon>Bacteria</taxon>
        <taxon>Pseudomonadati</taxon>
        <taxon>Planctomycetota</taxon>
        <taxon>Planctomycetia</taxon>
        <taxon>Pirellulales</taxon>
        <taxon>Pirellulaceae</taxon>
        <taxon>Roseiconus</taxon>
    </lineage>
</organism>
<evidence type="ECO:0000313" key="4">
    <source>
        <dbReference type="Proteomes" id="UP000324479"/>
    </source>
</evidence>
<dbReference type="InterPro" id="IPR050261">
    <property type="entry name" value="FrsA_esterase"/>
</dbReference>
<dbReference type="PANTHER" id="PTHR22946:SF9">
    <property type="entry name" value="POLYKETIDE TRANSFERASE AF380"/>
    <property type="match status" value="1"/>
</dbReference>
<proteinExistence type="predicted"/>
<dbReference type="Gene3D" id="3.40.50.1820">
    <property type="entry name" value="alpha/beta hydrolase"/>
    <property type="match status" value="2"/>
</dbReference>
<dbReference type="SUPFAM" id="SSF53474">
    <property type="entry name" value="alpha/beta-Hydrolases"/>
    <property type="match status" value="2"/>
</dbReference>
<dbReference type="RefSeq" id="WP_161604568.1">
    <property type="nucleotide sequence ID" value="NZ_VWOX01000009.1"/>
</dbReference>
<dbReference type="AlphaFoldDB" id="A0A5M6D6I3"/>
<accession>A0A5M6D6I3</accession>
<keyword evidence="4" id="KW-1185">Reference proteome</keyword>
<sequence>MPRLIVAFALLSVVPPSTASETLPGTRPLTTGDPLDEQMVAGIDRFVMRRIRQERDLRPGRWRLDFDSLESYQRSLATYRDRLRELIGAVGNRPDAAGLELIATTIQDAQVAQNTAMTITAVRWPVQDAITAEGLFLRPTDSPVARVVAIPDADWTPEMVSGLTESPSRFAADLASLGCEVLVPTLIDRDVRFSKNDAIGRKTNLPHREFVYRTGFEVGRHIIGYEVNKVLAAVDQLELRNRNDQRNLPIVVMGVGEGGLLALHSGALDTRIAATVVSGYFDQRERVWQEPIYRNVWDQLTLFGDAEIAGMIAPRHLLIESGSASPEVDGPPQTELRNIAAPGQIRRPDPASVAVELERASKRWQRLRDVAPSQIGAIERQVSTSAPLSLPVTRDVLRMLDVPMHSVDADAGTLSDSRTGFSAAHRQRRQLRELVADTQRVLRSCHRERERRFEAADRASADRWDQTSQVLREQVHQELFGQLPVPTMDPDPRSRLILQTDDFIGYEISLDVYPDVIAAGILLLPTGMNPGERRPVVVCQHGLEGTPMETIDGPGSKAYRAYKSFSAQLARRGFIVYAPQNPYRGGDAFRVLQRKSNPIGLSLFSYIIEQHRVALRWLATLPHVDSQRIGFYGLSYGGKTAMRVPMVLRPQAGQPGYCLSICSGDFNEWVAKNVSVDAPFSYLWTGEYEIYEWNMGHVANYAELGMLIAPRPFMVERGHSDGVAIDEWVAWEYAKVRRHYDQLGIGDRTEIEFFDGPHTIHGQRSFDFLQRHLDWRQVQAP</sequence>
<dbReference type="EMBL" id="VWOX01000009">
    <property type="protein sequence ID" value="KAA5541852.1"/>
    <property type="molecule type" value="Genomic_DNA"/>
</dbReference>
<evidence type="ECO:0000256" key="2">
    <source>
        <dbReference type="SAM" id="SignalP"/>
    </source>
</evidence>
<feature type="chain" id="PRO_5024401083" description="Alpha/beta hydrolase family protein" evidence="2">
    <location>
        <begin position="20"/>
        <end position="781"/>
    </location>
</feature>